<dbReference type="InterPro" id="IPR011990">
    <property type="entry name" value="TPR-like_helical_dom_sf"/>
</dbReference>
<name>A0A914P784_9BILA</name>
<keyword evidence="6" id="KW-0206">Cytoskeleton</keyword>
<dbReference type="Proteomes" id="UP000887578">
    <property type="component" value="Unplaced"/>
</dbReference>
<evidence type="ECO:0000256" key="5">
    <source>
        <dbReference type="ARBA" id="ARBA00022803"/>
    </source>
</evidence>
<dbReference type="GO" id="GO:0005739">
    <property type="term" value="C:mitochondrion"/>
    <property type="evidence" value="ECO:0007669"/>
    <property type="project" value="TreeGrafter"/>
</dbReference>
<keyword evidence="9" id="KW-1185">Reference proteome</keyword>
<reference evidence="10" key="1">
    <citation type="submission" date="2022-11" db="UniProtKB">
        <authorList>
            <consortium name="WormBaseParasite"/>
        </authorList>
    </citation>
    <scope>IDENTIFICATION</scope>
</reference>
<dbReference type="Pfam" id="PF21033">
    <property type="entry name" value="RMD1-3"/>
    <property type="match status" value="1"/>
</dbReference>
<dbReference type="GO" id="GO:0097431">
    <property type="term" value="C:mitotic spindle pole"/>
    <property type="evidence" value="ECO:0007669"/>
    <property type="project" value="TreeGrafter"/>
</dbReference>
<evidence type="ECO:0000256" key="4">
    <source>
        <dbReference type="ARBA" id="ARBA00022737"/>
    </source>
</evidence>
<evidence type="ECO:0000313" key="10">
    <source>
        <dbReference type="WBParaSite" id="PDA_v2.g13832.t1"/>
    </source>
</evidence>
<evidence type="ECO:0000256" key="7">
    <source>
        <dbReference type="ARBA" id="ARBA00039966"/>
    </source>
</evidence>
<evidence type="ECO:0000313" key="9">
    <source>
        <dbReference type="Proteomes" id="UP000887578"/>
    </source>
</evidence>
<dbReference type="AlphaFoldDB" id="A0A914P784"/>
<dbReference type="PANTHER" id="PTHR16056:SF16">
    <property type="entry name" value="REGULATOR OF MICROTUBULE DYNAMICS PROTEIN 1"/>
    <property type="match status" value="1"/>
</dbReference>
<dbReference type="Gene3D" id="1.25.40.10">
    <property type="entry name" value="Tetratricopeptide repeat domain"/>
    <property type="match status" value="2"/>
</dbReference>
<dbReference type="InterPro" id="IPR049039">
    <property type="entry name" value="RMD1-3_a_helical_rpt"/>
</dbReference>
<dbReference type="SUPFAM" id="SSF48452">
    <property type="entry name" value="TPR-like"/>
    <property type="match status" value="1"/>
</dbReference>
<evidence type="ECO:0000256" key="6">
    <source>
        <dbReference type="ARBA" id="ARBA00023212"/>
    </source>
</evidence>
<comment type="subcellular location">
    <subcellularLocation>
        <location evidence="1">Cytoplasm</location>
        <location evidence="1">Cytoskeleton</location>
    </subcellularLocation>
</comment>
<keyword evidence="3" id="KW-0963">Cytoplasm</keyword>
<dbReference type="WBParaSite" id="PDA_v2.g13832.t1">
    <property type="protein sequence ID" value="PDA_v2.g13832.t1"/>
    <property type="gene ID" value="PDA_v2.g13832"/>
</dbReference>
<evidence type="ECO:0000256" key="8">
    <source>
        <dbReference type="ARBA" id="ARBA00041958"/>
    </source>
</evidence>
<dbReference type="PANTHER" id="PTHR16056">
    <property type="entry name" value="REGULATOR OF MICROTUBULE DYNAMICS PROTEIN"/>
    <property type="match status" value="1"/>
</dbReference>
<sequence length="279" mass="32700">MKRLLVNFRVLTQKPFLFTNVLPVIFAISIIKKCDREDDEEYDIDQLIEDADTFHEHNQIKEAWEVLKGFTETNEPELLWRIGRVLAEKAKKSKDIEKKKKLYLEALNFIKKALKNEEAPGCFGAHKWYAIIINYVGELEGTKSHIEKSYKVKNHLEKALKIKPDDAISRMILGFWHFTFANLPLYQYYLAKAIFGTPPSSTYQEALKHFEQVESAKPGYYKACSYFLGEIHGRLGDKEKSIVFYKQAFYAPIRSRDDEIFHKMVLQRLKENGYNEDDL</sequence>
<dbReference type="GO" id="GO:0008017">
    <property type="term" value="F:microtubule binding"/>
    <property type="evidence" value="ECO:0007669"/>
    <property type="project" value="TreeGrafter"/>
</dbReference>
<accession>A0A914P784</accession>
<dbReference type="GO" id="GO:0005876">
    <property type="term" value="C:spindle microtubule"/>
    <property type="evidence" value="ECO:0007669"/>
    <property type="project" value="TreeGrafter"/>
</dbReference>
<comment type="subunit">
    <text evidence="2">Interacts with microtubules.</text>
</comment>
<protein>
    <recommendedName>
        <fullName evidence="7">Regulator of microtubule dynamics protein 1</fullName>
    </recommendedName>
    <alternativeName>
        <fullName evidence="8">Protein FAM82B</fullName>
    </alternativeName>
</protein>
<keyword evidence="4" id="KW-0677">Repeat</keyword>
<evidence type="ECO:0000256" key="1">
    <source>
        <dbReference type="ARBA" id="ARBA00004245"/>
    </source>
</evidence>
<keyword evidence="5" id="KW-0802">TPR repeat</keyword>
<organism evidence="9 10">
    <name type="scientific">Panagrolaimus davidi</name>
    <dbReference type="NCBI Taxonomy" id="227884"/>
    <lineage>
        <taxon>Eukaryota</taxon>
        <taxon>Metazoa</taxon>
        <taxon>Ecdysozoa</taxon>
        <taxon>Nematoda</taxon>
        <taxon>Chromadorea</taxon>
        <taxon>Rhabditida</taxon>
        <taxon>Tylenchina</taxon>
        <taxon>Panagrolaimomorpha</taxon>
        <taxon>Panagrolaimoidea</taxon>
        <taxon>Panagrolaimidae</taxon>
        <taxon>Panagrolaimus</taxon>
    </lineage>
</organism>
<proteinExistence type="predicted"/>
<evidence type="ECO:0000256" key="3">
    <source>
        <dbReference type="ARBA" id="ARBA00022490"/>
    </source>
</evidence>
<evidence type="ECO:0000256" key="2">
    <source>
        <dbReference type="ARBA" id="ARBA00011375"/>
    </source>
</evidence>